<sequence length="442" mass="49646">MDLLYGFLRFCKERVFSIRKYPSFISFGLLFFSLWTTGAKAEPTELIFWHSLAGHLGSEVNRVADLFNRSQNEFVVKPIYKGDYNECLTSLAAAFRAKQAPPLVQVFEIGTPTMLAPKGIIKPVDAIMQEHGLSLPKESFFPAVLAYYSVNGRLVAMPFNTSVPVMFYNAEALAKVGYTPQNFPKTWDEFETMAVKLKSLGYPCVYTSANPAWILIESFSALHGLPLIDPLKSKAQYNNKSTIQFLERLRRWQNEHYFEYGGRTDDSSVLFTSGRCPVYSQSSGGYNSLAELVSFPVGMAMMPMDNRISQNRHPNVSGGAAVWVIEGHSNLIYKGVAKYLAFLSRPEVQLQWHQNTGYLPLGITGIYESLQEKMSAPTLQLAKKELLNREDIVEAKMQNQLRVINDEALEAIFSGIKTPKQAMDNAVARANHALLRFSRNTG</sequence>
<name>A0A917JU99_9GAMM</name>
<keyword evidence="9" id="KW-1185">Reference proteome</keyword>
<comment type="caution">
    <text evidence="8">The sequence shown here is derived from an EMBL/GenBank/DDBJ whole genome shotgun (WGS) entry which is preliminary data.</text>
</comment>
<dbReference type="RefSeq" id="WP_131775732.1">
    <property type="nucleotide sequence ID" value="NZ_CAAAIA010000002.1"/>
</dbReference>
<keyword evidence="7" id="KW-0574">Periplasm</keyword>
<evidence type="ECO:0000256" key="6">
    <source>
        <dbReference type="ARBA" id="ARBA00022729"/>
    </source>
</evidence>
<dbReference type="InterPro" id="IPR006061">
    <property type="entry name" value="SBP_1_CS"/>
</dbReference>
<dbReference type="PROSITE" id="PS01037">
    <property type="entry name" value="SBP_BACTERIAL_1"/>
    <property type="match status" value="1"/>
</dbReference>
<evidence type="ECO:0000313" key="9">
    <source>
        <dbReference type="Proteomes" id="UP000630149"/>
    </source>
</evidence>
<protein>
    <recommendedName>
        <fullName evidence="4">sn-glycerol-3-phosphate-binding periplasmic protein UgpB</fullName>
    </recommendedName>
</protein>
<keyword evidence="5" id="KW-0813">Transport</keyword>
<dbReference type="OrthoDB" id="4393730at2"/>
<dbReference type="SUPFAM" id="SSF53850">
    <property type="entry name" value="Periplasmic binding protein-like II"/>
    <property type="match status" value="1"/>
</dbReference>
<accession>A0A917JU99</accession>
<dbReference type="Proteomes" id="UP000630149">
    <property type="component" value="Unassembled WGS sequence"/>
</dbReference>
<keyword evidence="6" id="KW-0732">Signal</keyword>
<reference evidence="8" key="2">
    <citation type="submission" date="2020-09" db="EMBL/GenBank/DDBJ databases">
        <authorList>
            <person name="Sun Q."/>
            <person name="Ohkuma M."/>
        </authorList>
    </citation>
    <scope>NUCLEOTIDE SEQUENCE</scope>
    <source>
        <strain evidence="8">JCM 13919</strain>
    </source>
</reference>
<evidence type="ECO:0000256" key="2">
    <source>
        <dbReference type="ARBA" id="ARBA00008520"/>
    </source>
</evidence>
<evidence type="ECO:0000256" key="7">
    <source>
        <dbReference type="ARBA" id="ARBA00022764"/>
    </source>
</evidence>
<gene>
    <name evidence="8" type="primary">ugpB</name>
    <name evidence="8" type="ORF">GCM10007966_07580</name>
</gene>
<comment type="subcellular location">
    <subcellularLocation>
        <location evidence="1">Periplasm</location>
    </subcellularLocation>
</comment>
<comment type="subunit">
    <text evidence="3">The complex is composed of two ATP-binding proteins (UgpC), two transmembrane proteins (UgpA and UgpE) and a solute-binding protein (UgpB).</text>
</comment>
<dbReference type="PANTHER" id="PTHR43649:SF31">
    <property type="entry name" value="SN-GLYCEROL-3-PHOSPHATE-BINDING PERIPLASMIC PROTEIN UGPB"/>
    <property type="match status" value="1"/>
</dbReference>
<evidence type="ECO:0000256" key="4">
    <source>
        <dbReference type="ARBA" id="ARBA00017470"/>
    </source>
</evidence>
<dbReference type="InterPro" id="IPR006059">
    <property type="entry name" value="SBP"/>
</dbReference>
<dbReference type="Pfam" id="PF13416">
    <property type="entry name" value="SBP_bac_8"/>
    <property type="match status" value="1"/>
</dbReference>
<dbReference type="PANTHER" id="PTHR43649">
    <property type="entry name" value="ARABINOSE-BINDING PROTEIN-RELATED"/>
    <property type="match status" value="1"/>
</dbReference>
<organism evidence="8 9">
    <name type="scientific">Legionella impletisoli</name>
    <dbReference type="NCBI Taxonomy" id="343510"/>
    <lineage>
        <taxon>Bacteria</taxon>
        <taxon>Pseudomonadati</taxon>
        <taxon>Pseudomonadota</taxon>
        <taxon>Gammaproteobacteria</taxon>
        <taxon>Legionellales</taxon>
        <taxon>Legionellaceae</taxon>
        <taxon>Legionella</taxon>
    </lineage>
</organism>
<proteinExistence type="inferred from homology"/>
<evidence type="ECO:0000313" key="8">
    <source>
        <dbReference type="EMBL" id="GGI81575.1"/>
    </source>
</evidence>
<dbReference type="EMBL" id="BMOB01000002">
    <property type="protein sequence ID" value="GGI81575.1"/>
    <property type="molecule type" value="Genomic_DNA"/>
</dbReference>
<dbReference type="Gene3D" id="3.40.190.10">
    <property type="entry name" value="Periplasmic binding protein-like II"/>
    <property type="match status" value="2"/>
</dbReference>
<dbReference type="CDD" id="cd14748">
    <property type="entry name" value="PBP2_UgpB"/>
    <property type="match status" value="1"/>
</dbReference>
<evidence type="ECO:0000256" key="3">
    <source>
        <dbReference type="ARBA" id="ARBA00011557"/>
    </source>
</evidence>
<evidence type="ECO:0000256" key="1">
    <source>
        <dbReference type="ARBA" id="ARBA00004418"/>
    </source>
</evidence>
<dbReference type="GO" id="GO:0055085">
    <property type="term" value="P:transmembrane transport"/>
    <property type="evidence" value="ECO:0007669"/>
    <property type="project" value="InterPro"/>
</dbReference>
<comment type="similarity">
    <text evidence="2">Belongs to the bacterial solute-binding protein 1 family.</text>
</comment>
<dbReference type="AlphaFoldDB" id="A0A917JU99"/>
<dbReference type="GO" id="GO:0042597">
    <property type="term" value="C:periplasmic space"/>
    <property type="evidence" value="ECO:0007669"/>
    <property type="project" value="UniProtKB-SubCell"/>
</dbReference>
<evidence type="ECO:0000256" key="5">
    <source>
        <dbReference type="ARBA" id="ARBA00022448"/>
    </source>
</evidence>
<reference evidence="8" key="1">
    <citation type="journal article" date="2014" name="Int. J. Syst. Evol. Microbiol.">
        <title>Complete genome sequence of Corynebacterium casei LMG S-19264T (=DSM 44701T), isolated from a smear-ripened cheese.</title>
        <authorList>
            <consortium name="US DOE Joint Genome Institute (JGI-PGF)"/>
            <person name="Walter F."/>
            <person name="Albersmeier A."/>
            <person name="Kalinowski J."/>
            <person name="Ruckert C."/>
        </authorList>
    </citation>
    <scope>NUCLEOTIDE SEQUENCE</scope>
    <source>
        <strain evidence="8">JCM 13919</strain>
    </source>
</reference>
<dbReference type="InterPro" id="IPR050490">
    <property type="entry name" value="Bact_solute-bd_prot1"/>
</dbReference>